<keyword evidence="6" id="KW-1185">Reference proteome</keyword>
<evidence type="ECO:0000313" key="6">
    <source>
        <dbReference type="Proteomes" id="UP001597338"/>
    </source>
</evidence>
<dbReference type="Proteomes" id="UP001597338">
    <property type="component" value="Unassembled WGS sequence"/>
</dbReference>
<evidence type="ECO:0000256" key="2">
    <source>
        <dbReference type="ARBA" id="ARBA00022801"/>
    </source>
</evidence>
<keyword evidence="2" id="KW-0378">Hydrolase</keyword>
<comment type="caution">
    <text evidence="5">The sequence shown here is derived from an EMBL/GenBank/DDBJ whole genome shotgun (WGS) entry which is preliminary data.</text>
</comment>
<protein>
    <submittedName>
        <fullName evidence="5">PolC-type DNA polymerase III</fullName>
    </submittedName>
</protein>
<dbReference type="InterPro" id="IPR012337">
    <property type="entry name" value="RNaseH-like_sf"/>
</dbReference>
<dbReference type="PANTHER" id="PTHR30231">
    <property type="entry name" value="DNA POLYMERASE III SUBUNIT EPSILON"/>
    <property type="match status" value="1"/>
</dbReference>
<reference evidence="6" key="1">
    <citation type="journal article" date="2019" name="Int. J. Syst. Evol. Microbiol.">
        <title>The Global Catalogue of Microorganisms (GCM) 10K type strain sequencing project: providing services to taxonomists for standard genome sequencing and annotation.</title>
        <authorList>
            <consortium name="The Broad Institute Genomics Platform"/>
            <consortium name="The Broad Institute Genome Sequencing Center for Infectious Disease"/>
            <person name="Wu L."/>
            <person name="Ma J."/>
        </authorList>
    </citation>
    <scope>NUCLEOTIDE SEQUENCE [LARGE SCALE GENOMIC DNA]</scope>
    <source>
        <strain evidence="6">CCM 7043</strain>
    </source>
</reference>
<accession>A0ABW4V3B7</accession>
<dbReference type="Pfam" id="PF00929">
    <property type="entry name" value="RNase_T"/>
    <property type="match status" value="1"/>
</dbReference>
<dbReference type="EMBL" id="JBHUHF010000001">
    <property type="protein sequence ID" value="MFD2024053.1"/>
    <property type="molecule type" value="Genomic_DNA"/>
</dbReference>
<dbReference type="RefSeq" id="WP_377179070.1">
    <property type="nucleotide sequence ID" value="NZ_JBHUHF010000001.1"/>
</dbReference>
<organism evidence="5 6">
    <name type="scientific">Promicromonospora aerolata</name>
    <dbReference type="NCBI Taxonomy" id="195749"/>
    <lineage>
        <taxon>Bacteria</taxon>
        <taxon>Bacillati</taxon>
        <taxon>Actinomycetota</taxon>
        <taxon>Actinomycetes</taxon>
        <taxon>Micrococcales</taxon>
        <taxon>Promicromonosporaceae</taxon>
        <taxon>Promicromonospora</taxon>
    </lineage>
</organism>
<feature type="domain" description="Exonuclease" evidence="4">
    <location>
        <begin position="11"/>
        <end position="175"/>
    </location>
</feature>
<gene>
    <name evidence="5" type="ORF">ACFSL2_00860</name>
</gene>
<evidence type="ECO:0000313" key="5">
    <source>
        <dbReference type="EMBL" id="MFD2024053.1"/>
    </source>
</evidence>
<dbReference type="SUPFAM" id="SSF53098">
    <property type="entry name" value="Ribonuclease H-like"/>
    <property type="match status" value="1"/>
</dbReference>
<evidence type="ECO:0000256" key="3">
    <source>
        <dbReference type="ARBA" id="ARBA00022839"/>
    </source>
</evidence>
<dbReference type="InterPro" id="IPR013520">
    <property type="entry name" value="Ribonucl_H"/>
</dbReference>
<dbReference type="PANTHER" id="PTHR30231:SF4">
    <property type="entry name" value="PROTEIN NEN2"/>
    <property type="match status" value="1"/>
</dbReference>
<name>A0ABW4V3B7_9MICO</name>
<dbReference type="InterPro" id="IPR036397">
    <property type="entry name" value="RNaseH_sf"/>
</dbReference>
<keyword evidence="3" id="KW-0269">Exonuclease</keyword>
<dbReference type="Gene3D" id="3.30.420.10">
    <property type="entry name" value="Ribonuclease H-like superfamily/Ribonuclease H"/>
    <property type="match status" value="1"/>
</dbReference>
<evidence type="ECO:0000256" key="1">
    <source>
        <dbReference type="ARBA" id="ARBA00022722"/>
    </source>
</evidence>
<sequence>MTLGEPWTAADYVVIDIEGNGAQPPELVELAVVPLRGGVIGDVQAWLVRPPTPITWHARQIHGISDDDVTSAPSFDDIVPDVLGALGDAIPVGHAVHNDLAVLRRILPGWAPPFAVDTLRLARHVLDLPSYGLGALVEHYDLGVGLPAGMRAHRADYDALVAAKLLIELAATLNPRGTTLAELRQAAGTTSAAAAVDRTLFDLL</sequence>
<proteinExistence type="predicted"/>
<dbReference type="SMART" id="SM00479">
    <property type="entry name" value="EXOIII"/>
    <property type="match status" value="1"/>
</dbReference>
<keyword evidence="1" id="KW-0540">Nuclease</keyword>
<evidence type="ECO:0000259" key="4">
    <source>
        <dbReference type="SMART" id="SM00479"/>
    </source>
</evidence>
<dbReference type="CDD" id="cd06127">
    <property type="entry name" value="DEDDh"/>
    <property type="match status" value="1"/>
</dbReference>